<keyword evidence="1" id="KW-0560">Oxidoreductase</keyword>
<evidence type="ECO:0000313" key="5">
    <source>
        <dbReference type="Proteomes" id="UP000182987"/>
    </source>
</evidence>
<dbReference type="AlphaFoldDB" id="A0A0G9H575"/>
<dbReference type="InterPro" id="IPR055170">
    <property type="entry name" value="GFO_IDH_MocA-like_dom"/>
</dbReference>
<dbReference type="Gene3D" id="3.30.360.10">
    <property type="entry name" value="Dihydrodipicolinate Reductase, domain 2"/>
    <property type="match status" value="1"/>
</dbReference>
<organism evidence="4 5">
    <name type="scientific">Luteibacter rhizovicinus DSM 16549</name>
    <dbReference type="NCBI Taxonomy" id="1440763"/>
    <lineage>
        <taxon>Bacteria</taxon>
        <taxon>Pseudomonadati</taxon>
        <taxon>Pseudomonadota</taxon>
        <taxon>Gammaproteobacteria</taxon>
        <taxon>Lysobacterales</taxon>
        <taxon>Rhodanobacteraceae</taxon>
        <taxon>Luteibacter</taxon>
    </lineage>
</organism>
<dbReference type="Proteomes" id="UP000182987">
    <property type="component" value="Chromosome"/>
</dbReference>
<dbReference type="Pfam" id="PF22725">
    <property type="entry name" value="GFO_IDH_MocA_C3"/>
    <property type="match status" value="1"/>
</dbReference>
<dbReference type="PANTHER" id="PTHR43818:SF11">
    <property type="entry name" value="BCDNA.GH03377"/>
    <property type="match status" value="1"/>
</dbReference>
<gene>
    <name evidence="4" type="ORF">BJI69_03150</name>
</gene>
<dbReference type="RefSeq" id="WP_046968989.1">
    <property type="nucleotide sequence ID" value="NZ_CP017480.1"/>
</dbReference>
<sequence>MSELRIGLIGAGYMGKAHTVGFQGVAAIFETVLRPVCEMIATSTAEGAAEHARRWGWHRSTGDWRELVADPHVDAIVIATPPRTHLDMVMACIAAGKPVFCEKPLGASADESLRMTEAVERARLPNMIGFNYIRTPASQLARQIIASGEIGDVIQVTAEHVEDYLHDPALPASWRTRIATGTEAGALGDVAPHIVNACLRLVGPIASLVADTQIVHARRDGPDGQEAVENDDQGQMLLRFANGATGSISFSRMAAGRKMGYTYRITGTRGAIAFDQEDQNALWLYDAAREPSRRGFQKLLMGPAHPDYLAFNQGVGHGTGYNDQIIIEARDFLQAISTGESVWPTFRDGYEVDRIIEAALLSNRERRWVTID</sequence>
<dbReference type="PATRIC" id="fig|1440763.5.peg.3570"/>
<dbReference type="SUPFAM" id="SSF51735">
    <property type="entry name" value="NAD(P)-binding Rossmann-fold domains"/>
    <property type="match status" value="1"/>
</dbReference>
<feature type="domain" description="GFO/IDH/MocA-like oxidoreductase" evidence="3">
    <location>
        <begin position="139"/>
        <end position="272"/>
    </location>
</feature>
<dbReference type="InterPro" id="IPR036291">
    <property type="entry name" value="NAD(P)-bd_dom_sf"/>
</dbReference>
<dbReference type="SUPFAM" id="SSF55347">
    <property type="entry name" value="Glyceraldehyde-3-phosphate dehydrogenase-like, C-terminal domain"/>
    <property type="match status" value="1"/>
</dbReference>
<dbReference type="InterPro" id="IPR000683">
    <property type="entry name" value="Gfo/Idh/MocA-like_OxRdtase_N"/>
</dbReference>
<proteinExistence type="predicted"/>
<evidence type="ECO:0000259" key="3">
    <source>
        <dbReference type="Pfam" id="PF22725"/>
    </source>
</evidence>
<dbReference type="Gene3D" id="3.40.50.720">
    <property type="entry name" value="NAD(P)-binding Rossmann-like Domain"/>
    <property type="match status" value="1"/>
</dbReference>
<reference evidence="5" key="1">
    <citation type="submission" date="2016-09" db="EMBL/GenBank/DDBJ databases">
        <authorList>
            <person name="Lysoe E."/>
        </authorList>
    </citation>
    <scope>NUCLEOTIDE SEQUENCE [LARGE SCALE GENOMIC DNA]</scope>
    <source>
        <strain evidence="5">LJ96T</strain>
    </source>
</reference>
<accession>A0A0G9H575</accession>
<dbReference type="GO" id="GO:0016491">
    <property type="term" value="F:oxidoreductase activity"/>
    <property type="evidence" value="ECO:0007669"/>
    <property type="project" value="UniProtKB-KW"/>
</dbReference>
<dbReference type="Pfam" id="PF01408">
    <property type="entry name" value="GFO_IDH_MocA"/>
    <property type="match status" value="1"/>
</dbReference>
<keyword evidence="5" id="KW-1185">Reference proteome</keyword>
<dbReference type="OrthoDB" id="9781031at2"/>
<dbReference type="GO" id="GO:0000166">
    <property type="term" value="F:nucleotide binding"/>
    <property type="evidence" value="ECO:0007669"/>
    <property type="project" value="InterPro"/>
</dbReference>
<evidence type="ECO:0000313" key="4">
    <source>
        <dbReference type="EMBL" id="APG03000.1"/>
    </source>
</evidence>
<dbReference type="KEGG" id="lrz:BJI69_03150"/>
<dbReference type="STRING" id="1440763.BJI69_03150"/>
<dbReference type="EMBL" id="CP017480">
    <property type="protein sequence ID" value="APG03000.1"/>
    <property type="molecule type" value="Genomic_DNA"/>
</dbReference>
<name>A0A0G9H575_9GAMM</name>
<feature type="domain" description="Gfo/Idh/MocA-like oxidoreductase N-terminal" evidence="2">
    <location>
        <begin position="4"/>
        <end position="125"/>
    </location>
</feature>
<protein>
    <submittedName>
        <fullName evidence="4">Oxidoreductase</fullName>
    </submittedName>
</protein>
<dbReference type="PANTHER" id="PTHR43818">
    <property type="entry name" value="BCDNA.GH03377"/>
    <property type="match status" value="1"/>
</dbReference>
<dbReference type="InterPro" id="IPR050463">
    <property type="entry name" value="Gfo/Idh/MocA_oxidrdct_glycsds"/>
</dbReference>
<evidence type="ECO:0000259" key="2">
    <source>
        <dbReference type="Pfam" id="PF01408"/>
    </source>
</evidence>
<evidence type="ECO:0000256" key="1">
    <source>
        <dbReference type="ARBA" id="ARBA00023002"/>
    </source>
</evidence>